<keyword evidence="4" id="KW-1003">Cell membrane</keyword>
<dbReference type="InterPro" id="IPR004776">
    <property type="entry name" value="Mem_transp_PIN-like"/>
</dbReference>
<sequence length="305" mass="31727">MNDVLLSIWTLLVYTAIGVALAKCRVVRPDADRGLSRIVFFVTMPALLMRTVDTAHLADVFSRGLIANILTALILLGLYYAIGGKFGLSGPERTVGAMAGAYTNAGNVGIAYLLATVGQATAAAGVIMFQVLVLVPFAFFMLDKQTGSAGAGFMVRAGHALMQPPLLSVLTGLAINLSGWHLPRAVTVPIDALADATVPVMMIAMGVSLASAKLRRGKEAVPVVASVGFRVLLSPIITFVIAMALGLQGTQLLAAMVVSVFPTANNLFAIAHRYEAGVALVRDAGVASALASMPMLVIVAAIFYG</sequence>
<comment type="subcellular location">
    <subcellularLocation>
        <location evidence="1">Cell membrane</location>
        <topology evidence="1">Multi-pass membrane protein</topology>
    </subcellularLocation>
</comment>
<dbReference type="EMBL" id="JAUSQL010000001">
    <property type="protein sequence ID" value="MDP9833261.1"/>
    <property type="molecule type" value="Genomic_DNA"/>
</dbReference>
<proteinExistence type="inferred from homology"/>
<keyword evidence="7 8" id="KW-0472">Membrane</keyword>
<dbReference type="RefSeq" id="WP_307635269.1">
    <property type="nucleotide sequence ID" value="NZ_JAUSQL010000001.1"/>
</dbReference>
<organism evidence="9 10">
    <name type="scientific">Trueperella abortisuis</name>
    <dbReference type="NCBI Taxonomy" id="445930"/>
    <lineage>
        <taxon>Bacteria</taxon>
        <taxon>Bacillati</taxon>
        <taxon>Actinomycetota</taxon>
        <taxon>Actinomycetes</taxon>
        <taxon>Actinomycetales</taxon>
        <taxon>Actinomycetaceae</taxon>
        <taxon>Trueperella</taxon>
    </lineage>
</organism>
<dbReference type="InterPro" id="IPR038770">
    <property type="entry name" value="Na+/solute_symporter_sf"/>
</dbReference>
<comment type="caution">
    <text evidence="9">The sequence shown here is derived from an EMBL/GenBank/DDBJ whole genome shotgun (WGS) entry which is preliminary data.</text>
</comment>
<evidence type="ECO:0000256" key="2">
    <source>
        <dbReference type="ARBA" id="ARBA00010145"/>
    </source>
</evidence>
<gene>
    <name evidence="9" type="ORF">J2S45_001940</name>
</gene>
<feature type="transmembrane region" description="Helical" evidence="8">
    <location>
        <begin position="64"/>
        <end position="82"/>
    </location>
</feature>
<feature type="transmembrane region" description="Helical" evidence="8">
    <location>
        <begin position="252"/>
        <end position="272"/>
    </location>
</feature>
<dbReference type="PANTHER" id="PTHR36838">
    <property type="entry name" value="AUXIN EFFLUX CARRIER FAMILY PROTEIN"/>
    <property type="match status" value="1"/>
</dbReference>
<dbReference type="Gene3D" id="1.20.1530.20">
    <property type="match status" value="1"/>
</dbReference>
<accession>A0ABT9PKK6</accession>
<keyword evidence="10" id="KW-1185">Reference proteome</keyword>
<evidence type="ECO:0000256" key="6">
    <source>
        <dbReference type="ARBA" id="ARBA00022989"/>
    </source>
</evidence>
<protein>
    <submittedName>
        <fullName evidence="9">Permease</fullName>
    </submittedName>
</protein>
<evidence type="ECO:0000256" key="8">
    <source>
        <dbReference type="SAM" id="Phobius"/>
    </source>
</evidence>
<dbReference type="Pfam" id="PF03547">
    <property type="entry name" value="Mem_trans"/>
    <property type="match status" value="2"/>
</dbReference>
<dbReference type="PANTHER" id="PTHR36838:SF1">
    <property type="entry name" value="SLR1864 PROTEIN"/>
    <property type="match status" value="1"/>
</dbReference>
<evidence type="ECO:0000256" key="5">
    <source>
        <dbReference type="ARBA" id="ARBA00022692"/>
    </source>
</evidence>
<feature type="transmembrane region" description="Helical" evidence="8">
    <location>
        <begin position="192"/>
        <end position="211"/>
    </location>
</feature>
<feature type="transmembrane region" description="Helical" evidence="8">
    <location>
        <begin position="284"/>
        <end position="304"/>
    </location>
</feature>
<feature type="transmembrane region" description="Helical" evidence="8">
    <location>
        <begin position="161"/>
        <end position="180"/>
    </location>
</feature>
<comment type="similarity">
    <text evidence="2">Belongs to the auxin efflux carrier (TC 2.A.69) family.</text>
</comment>
<name>A0ABT9PKK6_9ACTO</name>
<keyword evidence="5 8" id="KW-0812">Transmembrane</keyword>
<evidence type="ECO:0000256" key="4">
    <source>
        <dbReference type="ARBA" id="ARBA00022475"/>
    </source>
</evidence>
<feature type="transmembrane region" description="Helical" evidence="8">
    <location>
        <begin position="223"/>
        <end position="246"/>
    </location>
</feature>
<feature type="transmembrane region" description="Helical" evidence="8">
    <location>
        <begin position="120"/>
        <end position="140"/>
    </location>
</feature>
<feature type="transmembrane region" description="Helical" evidence="8">
    <location>
        <begin position="6"/>
        <end position="22"/>
    </location>
</feature>
<keyword evidence="3" id="KW-0813">Transport</keyword>
<evidence type="ECO:0000313" key="9">
    <source>
        <dbReference type="EMBL" id="MDP9833261.1"/>
    </source>
</evidence>
<reference evidence="9 10" key="1">
    <citation type="submission" date="2023-07" db="EMBL/GenBank/DDBJ databases">
        <title>Sequencing the genomes of 1000 actinobacteria strains.</title>
        <authorList>
            <person name="Klenk H.-P."/>
        </authorList>
    </citation>
    <scope>NUCLEOTIDE SEQUENCE [LARGE SCALE GENOMIC DNA]</scope>
    <source>
        <strain evidence="9 10">DSM 19515</strain>
    </source>
</reference>
<evidence type="ECO:0000256" key="1">
    <source>
        <dbReference type="ARBA" id="ARBA00004651"/>
    </source>
</evidence>
<keyword evidence="6 8" id="KW-1133">Transmembrane helix</keyword>
<evidence type="ECO:0000256" key="7">
    <source>
        <dbReference type="ARBA" id="ARBA00023136"/>
    </source>
</evidence>
<evidence type="ECO:0000256" key="3">
    <source>
        <dbReference type="ARBA" id="ARBA00022448"/>
    </source>
</evidence>
<dbReference type="Proteomes" id="UP001230145">
    <property type="component" value="Unassembled WGS sequence"/>
</dbReference>
<evidence type="ECO:0000313" key="10">
    <source>
        <dbReference type="Proteomes" id="UP001230145"/>
    </source>
</evidence>